<evidence type="ECO:0000256" key="2">
    <source>
        <dbReference type="ARBA" id="ARBA00010617"/>
    </source>
</evidence>
<dbReference type="Gene3D" id="1.10.630.10">
    <property type="entry name" value="Cytochrome P450"/>
    <property type="match status" value="1"/>
</dbReference>
<dbReference type="InterPro" id="IPR001128">
    <property type="entry name" value="Cyt_P450"/>
</dbReference>
<dbReference type="PANTHER" id="PTHR24305:SF166">
    <property type="entry name" value="CYTOCHROME P450 12A4, MITOCHONDRIAL-RELATED"/>
    <property type="match status" value="1"/>
</dbReference>
<dbReference type="PROSITE" id="PS00086">
    <property type="entry name" value="CYTOCHROME_P450"/>
    <property type="match status" value="1"/>
</dbReference>
<evidence type="ECO:0000256" key="5">
    <source>
        <dbReference type="PIRSR" id="PIRSR602401-1"/>
    </source>
</evidence>
<dbReference type="GO" id="GO:0005506">
    <property type="term" value="F:iron ion binding"/>
    <property type="evidence" value="ECO:0007669"/>
    <property type="project" value="InterPro"/>
</dbReference>
<dbReference type="PRINTS" id="PR00385">
    <property type="entry name" value="P450"/>
</dbReference>
<dbReference type="GO" id="GO:0004497">
    <property type="term" value="F:monooxygenase activity"/>
    <property type="evidence" value="ECO:0007669"/>
    <property type="project" value="InterPro"/>
</dbReference>
<dbReference type="PRINTS" id="PR00463">
    <property type="entry name" value="EP450I"/>
</dbReference>
<dbReference type="RefSeq" id="WP_098693705.1">
    <property type="nucleotide sequence ID" value="NZ_CP023778.1"/>
</dbReference>
<dbReference type="InterPro" id="IPR002401">
    <property type="entry name" value="Cyt_P450_E_grp-I"/>
</dbReference>
<dbReference type="InterPro" id="IPR017972">
    <property type="entry name" value="Cyt_P450_CS"/>
</dbReference>
<accession>A0A291RFZ2</accession>
<keyword evidence="4" id="KW-0808">Transferase</keyword>
<dbReference type="SUPFAM" id="SSF53756">
    <property type="entry name" value="UDP-Glycosyltransferase/glycogen phosphorylase"/>
    <property type="match status" value="1"/>
</dbReference>
<evidence type="ECO:0000256" key="3">
    <source>
        <dbReference type="ARBA" id="ARBA00022676"/>
    </source>
</evidence>
<dbReference type="Proteomes" id="UP000221961">
    <property type="component" value="Chromosome"/>
</dbReference>
<keyword evidence="5" id="KW-0349">Heme</keyword>
<dbReference type="GO" id="GO:0020037">
    <property type="term" value="F:heme binding"/>
    <property type="evidence" value="ECO:0007669"/>
    <property type="project" value="InterPro"/>
</dbReference>
<dbReference type="SUPFAM" id="SSF48264">
    <property type="entry name" value="Cytochrome P450"/>
    <property type="match status" value="1"/>
</dbReference>
<reference evidence="7 8" key="1">
    <citation type="submission" date="2017-10" db="EMBL/GenBank/DDBJ databases">
        <title>Comparative genomics between pathogenic Norcardia.</title>
        <authorList>
            <person name="Zeng L."/>
        </authorList>
    </citation>
    <scope>NUCLEOTIDE SEQUENCE [LARGE SCALE GENOMIC DNA]</scope>
    <source>
        <strain evidence="7 8">NC_YFY_NT001</strain>
    </source>
</reference>
<evidence type="ECO:0000259" key="6">
    <source>
        <dbReference type="Pfam" id="PF13439"/>
    </source>
</evidence>
<dbReference type="EMBL" id="CP023778">
    <property type="protein sequence ID" value="ATL66521.1"/>
    <property type="molecule type" value="Genomic_DNA"/>
</dbReference>
<organism evidence="7 8">
    <name type="scientific">Nocardia terpenica</name>
    <dbReference type="NCBI Taxonomy" id="455432"/>
    <lineage>
        <taxon>Bacteria</taxon>
        <taxon>Bacillati</taxon>
        <taxon>Actinomycetota</taxon>
        <taxon>Actinomycetes</taxon>
        <taxon>Mycobacteriales</taxon>
        <taxon>Nocardiaceae</taxon>
        <taxon>Nocardia</taxon>
    </lineage>
</organism>
<protein>
    <submittedName>
        <fullName evidence="7">Cytochrome</fullName>
    </submittedName>
</protein>
<dbReference type="GO" id="GO:0016757">
    <property type="term" value="F:glycosyltransferase activity"/>
    <property type="evidence" value="ECO:0007669"/>
    <property type="project" value="UniProtKB-KW"/>
</dbReference>
<feature type="domain" description="Glycosyltransferase subfamily 4-like N-terminal" evidence="6">
    <location>
        <begin position="14"/>
        <end position="207"/>
    </location>
</feature>
<dbReference type="InterPro" id="IPR036396">
    <property type="entry name" value="Cyt_P450_sf"/>
</dbReference>
<evidence type="ECO:0000256" key="1">
    <source>
        <dbReference type="ARBA" id="ARBA00001971"/>
    </source>
</evidence>
<dbReference type="PANTHER" id="PTHR24305">
    <property type="entry name" value="CYTOCHROME P450"/>
    <property type="match status" value="1"/>
</dbReference>
<dbReference type="KEGG" id="ntp:CRH09_10185"/>
<keyword evidence="5" id="KW-0408">Iron</keyword>
<dbReference type="Pfam" id="PF13439">
    <property type="entry name" value="Glyco_transf_4"/>
    <property type="match status" value="1"/>
</dbReference>
<dbReference type="Pfam" id="PF13692">
    <property type="entry name" value="Glyco_trans_1_4"/>
    <property type="match status" value="1"/>
</dbReference>
<feature type="binding site" description="axial binding residue" evidence="5">
    <location>
        <position position="805"/>
    </location>
    <ligand>
        <name>heme</name>
        <dbReference type="ChEBI" id="CHEBI:30413"/>
    </ligand>
    <ligandPart>
        <name>Fe</name>
        <dbReference type="ChEBI" id="CHEBI:18248"/>
    </ligandPart>
</feature>
<gene>
    <name evidence="7" type="ORF">CRH09_10185</name>
</gene>
<dbReference type="InterPro" id="IPR028098">
    <property type="entry name" value="Glyco_trans_4-like_N"/>
</dbReference>
<dbReference type="AlphaFoldDB" id="A0A291RFZ2"/>
<evidence type="ECO:0000313" key="8">
    <source>
        <dbReference type="Proteomes" id="UP000221961"/>
    </source>
</evidence>
<keyword evidence="5" id="KW-0479">Metal-binding</keyword>
<evidence type="ECO:0000313" key="7">
    <source>
        <dbReference type="EMBL" id="ATL66521.1"/>
    </source>
</evidence>
<sequence>MHVAMFTDFHPDSVGGIQTSVNAQRRALQRLGHRVTVFTVPGPGGNDPDVVVLAGVPGVRVNGYPMVIPSRTNYRFIDGAFARDRVDIVHVHTAYGVGILGVRAARRHGIPLVQTAHSRDDAFIAHTSPAPYLSALAIRGLHRLYLPHHGKVPRHNDTRAAHHAWQTMIGHAEAADAVVAPSQHFADRLRAHGLTRPLHVISNGVDDALLDSLPDSDASASPTLRVISNDLDDALRDSLPDSDTPTSPALRVLWCGRLSAEKRPVAAVTAVGLAPGCTLDVYGSGEAEAQVRAAAGNRVRWHGAVSQAECLAAMRDHDVLLFPSIGFDTQGMALLEAIAVGLPVVYCDPDLAETIPAGGGVCTDGPSAQSIARTLRELAEDRASLDAMRKTMAAHSDSVRQSLQTERMAALYNELRPSPGIPTAPGALPLLGHSLRVLRDSLGFVTSLSALGPVVRIRLGPQPAYVVTTPELIRRVALGEAGEFHREDLRAAVRDIIHGASNVLSGKPHELRRRMIAPALRQRRLLEYARVATDIADEWAVSLSPGLVDLMDEAHRLVLDTISATLFTADFGAEAKKQIREHVPWLLGQVIQRAALPEPVRRARVLANRRFLERARVLRTEIGAVVTEYRRRDHDFHDVLSALIRHVDPETGIRLSDDEIVDELLLMLAAGVGSTASILAWLWHELMRHPEVAARVRAELDEVVGAGPVRPEHAAALPYLRLVLLETLRMWGPWVSTNTAAGPITLGDVTLPAGSVVAFSPYMIHHDPRYFTAPETFDPDRWAPGRVEEIERAAVLPFSVGPRHCPGNNFALLTITLQSAALLSRWEPIPDPGYRVRPAGRDFVASPARLPVRLRPRRAITP</sequence>
<evidence type="ECO:0000256" key="4">
    <source>
        <dbReference type="ARBA" id="ARBA00022679"/>
    </source>
</evidence>
<keyword evidence="3" id="KW-0328">Glycosyltransferase</keyword>
<dbReference type="GeneID" id="88357777"/>
<dbReference type="Pfam" id="PF00067">
    <property type="entry name" value="p450"/>
    <property type="match status" value="1"/>
</dbReference>
<comment type="cofactor">
    <cofactor evidence="1 5">
        <name>heme</name>
        <dbReference type="ChEBI" id="CHEBI:30413"/>
    </cofactor>
</comment>
<proteinExistence type="inferred from homology"/>
<dbReference type="InterPro" id="IPR050121">
    <property type="entry name" value="Cytochrome_P450_monoxygenase"/>
</dbReference>
<name>A0A291RFZ2_9NOCA</name>
<dbReference type="GO" id="GO:0016705">
    <property type="term" value="F:oxidoreductase activity, acting on paired donors, with incorporation or reduction of molecular oxygen"/>
    <property type="evidence" value="ECO:0007669"/>
    <property type="project" value="InterPro"/>
</dbReference>
<dbReference type="Gene3D" id="3.40.50.2000">
    <property type="entry name" value="Glycogen Phosphorylase B"/>
    <property type="match status" value="2"/>
</dbReference>
<comment type="similarity">
    <text evidence="2">Belongs to the cytochrome P450 family.</text>
</comment>